<accession>A0A9P0NQ87</accession>
<dbReference type="EMBL" id="OU899036">
    <property type="protein sequence ID" value="CAH1733393.1"/>
    <property type="molecule type" value="Genomic_DNA"/>
</dbReference>
<dbReference type="AlphaFoldDB" id="A0A9P0NQ87"/>
<name>A0A9P0NQ87_APHGO</name>
<proteinExistence type="predicted"/>
<dbReference type="Proteomes" id="UP001154329">
    <property type="component" value="Chromosome 3"/>
</dbReference>
<organism evidence="1 2">
    <name type="scientific">Aphis gossypii</name>
    <name type="common">Cotton aphid</name>
    <dbReference type="NCBI Taxonomy" id="80765"/>
    <lineage>
        <taxon>Eukaryota</taxon>
        <taxon>Metazoa</taxon>
        <taxon>Ecdysozoa</taxon>
        <taxon>Arthropoda</taxon>
        <taxon>Hexapoda</taxon>
        <taxon>Insecta</taxon>
        <taxon>Pterygota</taxon>
        <taxon>Neoptera</taxon>
        <taxon>Paraneoptera</taxon>
        <taxon>Hemiptera</taxon>
        <taxon>Sternorrhyncha</taxon>
        <taxon>Aphidomorpha</taxon>
        <taxon>Aphidoidea</taxon>
        <taxon>Aphididae</taxon>
        <taxon>Aphidini</taxon>
        <taxon>Aphis</taxon>
        <taxon>Aphis</taxon>
    </lineage>
</organism>
<protein>
    <submittedName>
        <fullName evidence="1">Uncharacterized protein</fullName>
    </submittedName>
</protein>
<reference evidence="1" key="1">
    <citation type="submission" date="2022-02" db="EMBL/GenBank/DDBJ databases">
        <authorList>
            <person name="King R."/>
        </authorList>
    </citation>
    <scope>NUCLEOTIDE SEQUENCE</scope>
</reference>
<evidence type="ECO:0000313" key="1">
    <source>
        <dbReference type="EMBL" id="CAH1733393.1"/>
    </source>
</evidence>
<reference evidence="1" key="2">
    <citation type="submission" date="2022-10" db="EMBL/GenBank/DDBJ databases">
        <authorList>
            <consortium name="ENA_rothamsted_submissions"/>
            <consortium name="culmorum"/>
            <person name="King R."/>
        </authorList>
    </citation>
    <scope>NUCLEOTIDE SEQUENCE</scope>
</reference>
<sequence length="129" mass="14463">MYRDADADVVAVEIRARPIHFVYKLSLEAVAVADADRNRDRVRISTAITSAVCLHTRRIINAVMNKKTAISPRPLTGEPLRVNMAIGNPQFNFSWRTRSTAQNLSKHDSRRSSASHFSSFECTHLNIGV</sequence>
<gene>
    <name evidence="1" type="ORF">APHIGO_LOCUS9709</name>
</gene>
<evidence type="ECO:0000313" key="2">
    <source>
        <dbReference type="Proteomes" id="UP001154329"/>
    </source>
</evidence>
<keyword evidence="2" id="KW-1185">Reference proteome</keyword>